<feature type="region of interest" description="Disordered" evidence="1">
    <location>
        <begin position="1"/>
        <end position="47"/>
    </location>
</feature>
<feature type="compositionally biased region" description="Basic residues" evidence="1">
    <location>
        <begin position="37"/>
        <end position="47"/>
    </location>
</feature>
<name>C0ETM9_9FIRM</name>
<organism evidence="2 3">
    <name type="scientific">Anaerobutyricum hallii DSM 3353</name>
    <dbReference type="NCBI Taxonomy" id="411469"/>
    <lineage>
        <taxon>Bacteria</taxon>
        <taxon>Bacillati</taxon>
        <taxon>Bacillota</taxon>
        <taxon>Clostridia</taxon>
        <taxon>Lachnospirales</taxon>
        <taxon>Lachnospiraceae</taxon>
        <taxon>Anaerobutyricum</taxon>
    </lineage>
</organism>
<feature type="compositionally biased region" description="Basic and acidic residues" evidence="1">
    <location>
        <begin position="1"/>
        <end position="11"/>
    </location>
</feature>
<dbReference type="Proteomes" id="UP000003174">
    <property type="component" value="Unassembled WGS sequence"/>
</dbReference>
<evidence type="ECO:0000256" key="1">
    <source>
        <dbReference type="SAM" id="MobiDB-lite"/>
    </source>
</evidence>
<evidence type="ECO:0000313" key="3">
    <source>
        <dbReference type="Proteomes" id="UP000003174"/>
    </source>
</evidence>
<reference evidence="2 3" key="2">
    <citation type="submission" date="2009-02" db="EMBL/GenBank/DDBJ databases">
        <title>Draft genome sequence of Eubacterium hallii (DSM 3353).</title>
        <authorList>
            <person name="Sudarsanam P."/>
            <person name="Ley R."/>
            <person name="Guruge J."/>
            <person name="Turnbaugh P.J."/>
            <person name="Mahowald M."/>
            <person name="Liep D."/>
            <person name="Gordon J."/>
        </authorList>
    </citation>
    <scope>NUCLEOTIDE SEQUENCE [LARGE SCALE GENOMIC DNA]</scope>
    <source>
        <strain evidence="2 3">DSM 3353</strain>
    </source>
</reference>
<comment type="caution">
    <text evidence="2">The sequence shown here is derived from an EMBL/GenBank/DDBJ whole genome shotgun (WGS) entry which is preliminary data.</text>
</comment>
<dbReference type="AlphaFoldDB" id="C0ETM9"/>
<dbReference type="EMBL" id="ACEP01000041">
    <property type="protein sequence ID" value="EEG37372.1"/>
    <property type="molecule type" value="Genomic_DNA"/>
</dbReference>
<protein>
    <submittedName>
        <fullName evidence="2">Uncharacterized protein</fullName>
    </submittedName>
</protein>
<reference evidence="2 3" key="1">
    <citation type="submission" date="2009-01" db="EMBL/GenBank/DDBJ databases">
        <authorList>
            <person name="Fulton L."/>
            <person name="Clifton S."/>
            <person name="Fulton B."/>
            <person name="Xu J."/>
            <person name="Minx P."/>
            <person name="Pepin K.H."/>
            <person name="Johnson M."/>
            <person name="Bhonagiri V."/>
            <person name="Nash W.E."/>
            <person name="Mardis E.R."/>
            <person name="Wilson R.K."/>
        </authorList>
    </citation>
    <scope>NUCLEOTIDE SEQUENCE [LARGE SCALE GENOMIC DNA]</scope>
    <source>
        <strain evidence="2 3">DSM 3353</strain>
    </source>
</reference>
<evidence type="ECO:0000313" key="2">
    <source>
        <dbReference type="EMBL" id="EEG37372.1"/>
    </source>
</evidence>
<gene>
    <name evidence="2" type="ORF">EUBHAL_00760</name>
</gene>
<accession>C0ETM9</accession>
<proteinExistence type="predicted"/>
<sequence>MLYNRDIENKGSAKKHSVNIPRPEAKRKTETGIKPMGRGKKERRYVT</sequence>